<evidence type="ECO:0000256" key="3">
    <source>
        <dbReference type="ARBA" id="ARBA00022750"/>
    </source>
</evidence>
<comment type="caution">
    <text evidence="8">The sequence shown here is derived from an EMBL/GenBank/DDBJ whole genome shotgun (WGS) entry which is preliminary data.</text>
</comment>
<dbReference type="CDD" id="cd06097">
    <property type="entry name" value="Aspergillopepsin_like"/>
    <property type="match status" value="1"/>
</dbReference>
<evidence type="ECO:0000313" key="9">
    <source>
        <dbReference type="Proteomes" id="UP001583172"/>
    </source>
</evidence>
<dbReference type="InterPro" id="IPR034163">
    <property type="entry name" value="Aspergillopepsin-like_cat_dom"/>
</dbReference>
<dbReference type="InterPro" id="IPR001461">
    <property type="entry name" value="Aspartic_peptidase_A1"/>
</dbReference>
<dbReference type="Gene3D" id="2.40.70.10">
    <property type="entry name" value="Acid Proteases"/>
    <property type="match status" value="2"/>
</dbReference>
<evidence type="ECO:0000313" key="8">
    <source>
        <dbReference type="EMBL" id="KAL1837594.1"/>
    </source>
</evidence>
<keyword evidence="4 5" id="KW-0378">Hydrolase</keyword>
<evidence type="ECO:0000256" key="6">
    <source>
        <dbReference type="SAM" id="SignalP"/>
    </source>
</evidence>
<feature type="domain" description="Peptidase A1" evidence="7">
    <location>
        <begin position="96"/>
        <end position="404"/>
    </location>
</feature>
<keyword evidence="2 5" id="KW-0645">Protease</keyword>
<name>A0ABR3V735_HUMIN</name>
<sequence>MRLASLLVAAGVAAAWVVSPPTNSSKPGSPGRFSLKQVRNPNFVPSGPMALAKAYNKYNITIPDNLRAAVEREREAMAKRTIGSAETKPVAHDALYLTEVSIGTPPQVFNLDIDTGSSDLWVFSSLLPKGRVNGQTVYDPSRSSTAEKMKGYDWDITYGDGSSSSGSVYKDTVTIGGLTVKPQAVEVAEYVSKRFTQGTDIDGLVGLAFGNLNTVSPKPQKTFFENAKDDLDAPLFTVDLKQRAPGRYNFGYIDSNAYMGDILYVPVDDSGFWQFKAAGYRVGKGAFKKTTYPGVADSGTTLLLLPDDVALDYYAQVPGGAFNRYHGGFTVPCDGELPSFSIGVGTPDFMLEIPGDYMKYMEVENNLCYGGIQGIDVGFAVYGDILMKAAFVVFDGGNKRLGWAKKKLCYRRMLSKEL</sequence>
<dbReference type="PANTHER" id="PTHR47966:SF2">
    <property type="entry name" value="ASPERGILLOPEPSIN-1-RELATED"/>
    <property type="match status" value="1"/>
</dbReference>
<gene>
    <name evidence="8" type="ORF">VTJ49DRAFT_3612</name>
</gene>
<dbReference type="PRINTS" id="PR00792">
    <property type="entry name" value="PEPSIN"/>
</dbReference>
<proteinExistence type="inferred from homology"/>
<keyword evidence="3 5" id="KW-0064">Aspartyl protease</keyword>
<dbReference type="EMBL" id="JAZGSY010000279">
    <property type="protein sequence ID" value="KAL1837594.1"/>
    <property type="molecule type" value="Genomic_DNA"/>
</dbReference>
<evidence type="ECO:0000256" key="2">
    <source>
        <dbReference type="ARBA" id="ARBA00022670"/>
    </source>
</evidence>
<keyword evidence="6" id="KW-0732">Signal</keyword>
<evidence type="ECO:0000259" key="7">
    <source>
        <dbReference type="PROSITE" id="PS51767"/>
    </source>
</evidence>
<dbReference type="PROSITE" id="PS51767">
    <property type="entry name" value="PEPTIDASE_A1"/>
    <property type="match status" value="1"/>
</dbReference>
<keyword evidence="9" id="KW-1185">Reference proteome</keyword>
<dbReference type="InterPro" id="IPR001969">
    <property type="entry name" value="Aspartic_peptidase_AS"/>
</dbReference>
<dbReference type="PANTHER" id="PTHR47966">
    <property type="entry name" value="BETA-SITE APP-CLEAVING ENZYME, ISOFORM A-RELATED"/>
    <property type="match status" value="1"/>
</dbReference>
<dbReference type="InterPro" id="IPR033121">
    <property type="entry name" value="PEPTIDASE_A1"/>
</dbReference>
<evidence type="ECO:0000256" key="5">
    <source>
        <dbReference type="RuleBase" id="RU000454"/>
    </source>
</evidence>
<reference evidence="8 9" key="1">
    <citation type="journal article" date="2024" name="Commun. Biol.">
        <title>Comparative genomic analysis of thermophilic fungi reveals convergent evolutionary adaptations and gene losses.</title>
        <authorList>
            <person name="Steindorff A.S."/>
            <person name="Aguilar-Pontes M.V."/>
            <person name="Robinson A.J."/>
            <person name="Andreopoulos B."/>
            <person name="LaButti K."/>
            <person name="Kuo A."/>
            <person name="Mondo S."/>
            <person name="Riley R."/>
            <person name="Otillar R."/>
            <person name="Haridas S."/>
            <person name="Lipzen A."/>
            <person name="Grimwood J."/>
            <person name="Schmutz J."/>
            <person name="Clum A."/>
            <person name="Reid I.D."/>
            <person name="Moisan M.C."/>
            <person name="Butler G."/>
            <person name="Nguyen T.T.M."/>
            <person name="Dewar K."/>
            <person name="Conant G."/>
            <person name="Drula E."/>
            <person name="Henrissat B."/>
            <person name="Hansel C."/>
            <person name="Singer S."/>
            <person name="Hutchinson M.I."/>
            <person name="de Vries R.P."/>
            <person name="Natvig D.O."/>
            <person name="Powell A.J."/>
            <person name="Tsang A."/>
            <person name="Grigoriev I.V."/>
        </authorList>
    </citation>
    <scope>NUCLEOTIDE SEQUENCE [LARGE SCALE GENOMIC DNA]</scope>
    <source>
        <strain evidence="8 9">CBS 620.91</strain>
    </source>
</reference>
<evidence type="ECO:0000256" key="4">
    <source>
        <dbReference type="ARBA" id="ARBA00022801"/>
    </source>
</evidence>
<accession>A0ABR3V735</accession>
<dbReference type="Pfam" id="PF00026">
    <property type="entry name" value="Asp"/>
    <property type="match status" value="1"/>
</dbReference>
<dbReference type="SUPFAM" id="SSF50630">
    <property type="entry name" value="Acid proteases"/>
    <property type="match status" value="1"/>
</dbReference>
<dbReference type="InterPro" id="IPR021109">
    <property type="entry name" value="Peptidase_aspartic_dom_sf"/>
</dbReference>
<feature type="chain" id="PRO_5045674496" description="Peptidase A1 domain-containing protein" evidence="6">
    <location>
        <begin position="16"/>
        <end position="418"/>
    </location>
</feature>
<dbReference type="PROSITE" id="PS00141">
    <property type="entry name" value="ASP_PROTEASE"/>
    <property type="match status" value="2"/>
</dbReference>
<protein>
    <recommendedName>
        <fullName evidence="7">Peptidase A1 domain-containing protein</fullName>
    </recommendedName>
</protein>
<feature type="signal peptide" evidence="6">
    <location>
        <begin position="1"/>
        <end position="15"/>
    </location>
</feature>
<comment type="similarity">
    <text evidence="1 5">Belongs to the peptidase A1 family.</text>
</comment>
<organism evidence="8 9">
    <name type="scientific">Humicola insolens</name>
    <name type="common">Soft-rot fungus</name>
    <dbReference type="NCBI Taxonomy" id="85995"/>
    <lineage>
        <taxon>Eukaryota</taxon>
        <taxon>Fungi</taxon>
        <taxon>Dikarya</taxon>
        <taxon>Ascomycota</taxon>
        <taxon>Pezizomycotina</taxon>
        <taxon>Sordariomycetes</taxon>
        <taxon>Sordariomycetidae</taxon>
        <taxon>Sordariales</taxon>
        <taxon>Chaetomiaceae</taxon>
        <taxon>Mycothermus</taxon>
    </lineage>
</organism>
<dbReference type="Proteomes" id="UP001583172">
    <property type="component" value="Unassembled WGS sequence"/>
</dbReference>
<evidence type="ECO:0000256" key="1">
    <source>
        <dbReference type="ARBA" id="ARBA00007447"/>
    </source>
</evidence>